<dbReference type="Proteomes" id="UP000489600">
    <property type="component" value="Unassembled WGS sequence"/>
</dbReference>
<dbReference type="PANTHER" id="PTHR32166:SF74">
    <property type="entry name" value="OS05G0256350 PROTEIN"/>
    <property type="match status" value="1"/>
</dbReference>
<accession>A0A565BBF5</accession>
<dbReference type="Pfam" id="PF04937">
    <property type="entry name" value="DUF659"/>
    <property type="match status" value="1"/>
</dbReference>
<proteinExistence type="predicted"/>
<protein>
    <recommendedName>
        <fullName evidence="1">DUF659 domain-containing protein</fullName>
    </recommendedName>
</protein>
<dbReference type="OrthoDB" id="1109780at2759"/>
<sequence length="308" mass="35212">MMVEAIGQFGPGVTPPTQYQLRGRLLKEEVERIDGLLKPRGEEWKKHGCTVMTDAWTDRKRRSIMNLCINSKGGTMFHSSKDCSNEAHTGEYIFEYVKGCIEDIGEENVVQVVTDNATNNMAASKMLKQIKPSIFWTSCATHSINLMLESISRLPKFKETIQAAKKITIFIYAHHKTLALMRSFTEKRDIVRPGVTRFASSFLTLQSLLEKRDKLTSMFSSSEWRKCIWSKHSKGILAFNTVMSVKFWNGVMMCLNVFGPLVKVLRLVDGDKKPTMGFFAWRVDRSKDRDKCRIETCGEKCCTDIEDH</sequence>
<feature type="domain" description="DUF659" evidence="1">
    <location>
        <begin position="16"/>
        <end position="167"/>
    </location>
</feature>
<gene>
    <name evidence="2" type="ORF">ANE_LOCUS9129</name>
</gene>
<evidence type="ECO:0000259" key="1">
    <source>
        <dbReference type="Pfam" id="PF04937"/>
    </source>
</evidence>
<dbReference type="InterPro" id="IPR012337">
    <property type="entry name" value="RNaseH-like_sf"/>
</dbReference>
<name>A0A565BBF5_9BRAS</name>
<comment type="caution">
    <text evidence="2">The sequence shown here is derived from an EMBL/GenBank/DDBJ whole genome shotgun (WGS) entry which is preliminary data.</text>
</comment>
<evidence type="ECO:0000313" key="3">
    <source>
        <dbReference type="Proteomes" id="UP000489600"/>
    </source>
</evidence>
<dbReference type="AlphaFoldDB" id="A0A565BBF5"/>
<dbReference type="PANTHER" id="PTHR32166">
    <property type="entry name" value="OSJNBA0013A04.12 PROTEIN"/>
    <property type="match status" value="1"/>
</dbReference>
<dbReference type="SUPFAM" id="SSF53098">
    <property type="entry name" value="Ribonuclease H-like"/>
    <property type="match status" value="1"/>
</dbReference>
<keyword evidence="3" id="KW-1185">Reference proteome</keyword>
<dbReference type="EMBL" id="CABITT030000003">
    <property type="protein sequence ID" value="VVA98684.1"/>
    <property type="molecule type" value="Genomic_DNA"/>
</dbReference>
<organism evidence="2 3">
    <name type="scientific">Arabis nemorensis</name>
    <dbReference type="NCBI Taxonomy" id="586526"/>
    <lineage>
        <taxon>Eukaryota</taxon>
        <taxon>Viridiplantae</taxon>
        <taxon>Streptophyta</taxon>
        <taxon>Embryophyta</taxon>
        <taxon>Tracheophyta</taxon>
        <taxon>Spermatophyta</taxon>
        <taxon>Magnoliopsida</taxon>
        <taxon>eudicotyledons</taxon>
        <taxon>Gunneridae</taxon>
        <taxon>Pentapetalae</taxon>
        <taxon>rosids</taxon>
        <taxon>malvids</taxon>
        <taxon>Brassicales</taxon>
        <taxon>Brassicaceae</taxon>
        <taxon>Arabideae</taxon>
        <taxon>Arabis</taxon>
    </lineage>
</organism>
<dbReference type="InterPro" id="IPR007021">
    <property type="entry name" value="DUF659"/>
</dbReference>
<reference evidence="2" key="1">
    <citation type="submission" date="2019-07" db="EMBL/GenBank/DDBJ databases">
        <authorList>
            <person name="Dittberner H."/>
        </authorList>
    </citation>
    <scope>NUCLEOTIDE SEQUENCE [LARGE SCALE GENOMIC DNA]</scope>
</reference>
<evidence type="ECO:0000313" key="2">
    <source>
        <dbReference type="EMBL" id="VVA98684.1"/>
    </source>
</evidence>